<dbReference type="EMBL" id="CACVKT020008443">
    <property type="protein sequence ID" value="CAC5415449.1"/>
    <property type="molecule type" value="Genomic_DNA"/>
</dbReference>
<dbReference type="Proteomes" id="UP000507470">
    <property type="component" value="Unassembled WGS sequence"/>
</dbReference>
<accession>A0A6J8E3S3</accession>
<dbReference type="AlphaFoldDB" id="A0A6J8E3S3"/>
<keyword evidence="2" id="KW-1185">Reference proteome</keyword>
<sequence>MYPHLPIPELCLVPLHKAEKLSEFVVPNNVLDIVPADKNNAWILTPNLTSMYSSKGKIENSYEVHPEIKRFVRISASRILLCRGNTVVMKKDANYYICYKVQFENGLHCCVLRSNKLIVYNPYDKMFYGLCEPGLECFQAKFEIEDIKNQLPQDSAFTGEHIIMKQSKNLNFVISFFKDVVVFTDNNFIVL</sequence>
<reference evidence="1 2" key="1">
    <citation type="submission" date="2020-06" db="EMBL/GenBank/DDBJ databases">
        <authorList>
            <person name="Li R."/>
            <person name="Bekaert M."/>
        </authorList>
    </citation>
    <scope>NUCLEOTIDE SEQUENCE [LARGE SCALE GENOMIC DNA]</scope>
    <source>
        <strain evidence="2">wild</strain>
    </source>
</reference>
<protein>
    <submittedName>
        <fullName evidence="1">Uncharacterized protein</fullName>
    </submittedName>
</protein>
<evidence type="ECO:0000313" key="1">
    <source>
        <dbReference type="EMBL" id="CAC5415449.1"/>
    </source>
</evidence>
<organism evidence="1 2">
    <name type="scientific">Mytilus coruscus</name>
    <name type="common">Sea mussel</name>
    <dbReference type="NCBI Taxonomy" id="42192"/>
    <lineage>
        <taxon>Eukaryota</taxon>
        <taxon>Metazoa</taxon>
        <taxon>Spiralia</taxon>
        <taxon>Lophotrochozoa</taxon>
        <taxon>Mollusca</taxon>
        <taxon>Bivalvia</taxon>
        <taxon>Autobranchia</taxon>
        <taxon>Pteriomorphia</taxon>
        <taxon>Mytilida</taxon>
        <taxon>Mytiloidea</taxon>
        <taxon>Mytilidae</taxon>
        <taxon>Mytilinae</taxon>
        <taxon>Mytilus</taxon>
    </lineage>
</organism>
<evidence type="ECO:0000313" key="2">
    <source>
        <dbReference type="Proteomes" id="UP000507470"/>
    </source>
</evidence>
<proteinExistence type="predicted"/>
<gene>
    <name evidence="1" type="ORF">MCOR_48146</name>
</gene>
<name>A0A6J8E3S3_MYTCO</name>